<evidence type="ECO:0000256" key="2">
    <source>
        <dbReference type="ARBA" id="ARBA00022801"/>
    </source>
</evidence>
<protein>
    <recommendedName>
        <fullName evidence="1">inositol-polyphosphate 5-phosphatase</fullName>
        <ecNumber evidence="1">3.1.3.56</ecNumber>
    </recommendedName>
</protein>
<keyword evidence="7" id="KW-1185">Reference proteome</keyword>
<dbReference type="OrthoDB" id="5780965at2759"/>
<keyword evidence="2" id="KW-0378">Hydrolase</keyword>
<feature type="domain" description="Inositol polyphosphate-related phosphatase" evidence="5">
    <location>
        <begin position="4"/>
        <end position="391"/>
    </location>
</feature>
<dbReference type="EC" id="3.1.3.56" evidence="1"/>
<dbReference type="PANTHER" id="PTHR12997:SF2">
    <property type="entry name" value="INOSITOL POLYPHOSPHATE-5-PHOSPHATASE A"/>
    <property type="match status" value="1"/>
</dbReference>
<evidence type="ECO:0000313" key="7">
    <source>
        <dbReference type="Proteomes" id="UP001153712"/>
    </source>
</evidence>
<evidence type="ECO:0000259" key="5">
    <source>
        <dbReference type="SMART" id="SM00128"/>
    </source>
</evidence>
<dbReference type="PANTHER" id="PTHR12997">
    <property type="entry name" value="TYPE I INOSITOL-1,4,5-TRISPHOSPHATE 5-PHOSPHATASE"/>
    <property type="match status" value="1"/>
</dbReference>
<dbReference type="InterPro" id="IPR036691">
    <property type="entry name" value="Endo/exonu/phosph_ase_sf"/>
</dbReference>
<dbReference type="SUPFAM" id="SSF56219">
    <property type="entry name" value="DNase I-like"/>
    <property type="match status" value="1"/>
</dbReference>
<evidence type="ECO:0000256" key="4">
    <source>
        <dbReference type="SAM" id="MobiDB-lite"/>
    </source>
</evidence>
<dbReference type="Proteomes" id="UP001153712">
    <property type="component" value="Chromosome 5"/>
</dbReference>
<evidence type="ECO:0000256" key="3">
    <source>
        <dbReference type="ARBA" id="ARBA00023599"/>
    </source>
</evidence>
<dbReference type="InterPro" id="IPR039737">
    <property type="entry name" value="INPP5A"/>
</dbReference>
<dbReference type="GO" id="GO:0004445">
    <property type="term" value="F:inositol-polyphosphate 5-phosphatase activity"/>
    <property type="evidence" value="ECO:0007669"/>
    <property type="project" value="UniProtKB-EC"/>
</dbReference>
<dbReference type="InterPro" id="IPR000300">
    <property type="entry name" value="IPPc"/>
</dbReference>
<evidence type="ECO:0000313" key="6">
    <source>
        <dbReference type="EMBL" id="CAG9862365.1"/>
    </source>
</evidence>
<feature type="region of interest" description="Disordered" evidence="4">
    <location>
        <begin position="452"/>
        <end position="484"/>
    </location>
</feature>
<dbReference type="GO" id="GO:0046856">
    <property type="term" value="P:phosphatidylinositol dephosphorylation"/>
    <property type="evidence" value="ECO:0007669"/>
    <property type="project" value="InterPro"/>
</dbReference>
<dbReference type="SMART" id="SM00128">
    <property type="entry name" value="IPPc"/>
    <property type="match status" value="1"/>
</dbReference>
<gene>
    <name evidence="6" type="ORF">PHYEVI_LOCUS8680</name>
</gene>
<comment type="similarity">
    <text evidence="3">Belongs to the inositol 1,4,5-trisphosphate 5-phosphatase type I family.</text>
</comment>
<dbReference type="Pfam" id="PF22669">
    <property type="entry name" value="Exo_endo_phos2"/>
    <property type="match status" value="1"/>
</dbReference>
<accession>A0A9N9XRM5</accession>
<proteinExistence type="inferred from homology"/>
<dbReference type="AlphaFoldDB" id="A0A9N9XRM5"/>
<name>A0A9N9XRM5_PHYSR</name>
<dbReference type="EMBL" id="OU900098">
    <property type="protein sequence ID" value="CAG9862365.1"/>
    <property type="molecule type" value="Genomic_DNA"/>
</dbReference>
<dbReference type="Gene3D" id="3.60.10.10">
    <property type="entry name" value="Endonuclease/exonuclease/phosphatase"/>
    <property type="match status" value="1"/>
</dbReference>
<sequence length="529" mass="60504">MDSTNIPVLLVTANVGSIFEDPNEMLKVWTEEFLSTVSKLDPKFIGLHCQEVGGKNYELSMKHVEHFVKLLMSSNELRLFNRVMVFLDEDYRSAENFTALGNLYFVHESVENASIWNFEDSIFVPVQGTEIHSGNIETVVTKEKAKFPQDFFPECKWSRKGFMRTRWSLNGTIIDLVNIHLFHDASNFIAMESYPSVYCKNRRRALQHTLQRFHNDQYDNAPFFLFGDFNFRMDTDGVVKKLTDGLKTTRIQNNKNNEFAKLQFTTEDNKLILTVGKKEFNHSDHQTVFMNPTSESLKSFDKELEAFEDTLTEYPVNFPPSYPFEENIARATTYMQTRCPAWCDRVLLSKNAKQLVVESAGVDYGLMGVEMCMGDHKPVYLKLQLKEKAGTNVCCEHAPFACLPDKCQCCQIYASIKISVVDMSDYSKTSFQKLPHINSQLLHEPVTRDMLSHEPYTPESVDSHSQSPVRTFVDSPADDTKTSVSPLQLKTRLESIIRMELSRSPKCSASESLDVDKPSRSNVNCCAIM</sequence>
<evidence type="ECO:0000256" key="1">
    <source>
        <dbReference type="ARBA" id="ARBA00012997"/>
    </source>
</evidence>
<organism evidence="6 7">
    <name type="scientific">Phyllotreta striolata</name>
    <name type="common">Striped flea beetle</name>
    <name type="synonym">Crioceris striolata</name>
    <dbReference type="NCBI Taxonomy" id="444603"/>
    <lineage>
        <taxon>Eukaryota</taxon>
        <taxon>Metazoa</taxon>
        <taxon>Ecdysozoa</taxon>
        <taxon>Arthropoda</taxon>
        <taxon>Hexapoda</taxon>
        <taxon>Insecta</taxon>
        <taxon>Pterygota</taxon>
        <taxon>Neoptera</taxon>
        <taxon>Endopterygota</taxon>
        <taxon>Coleoptera</taxon>
        <taxon>Polyphaga</taxon>
        <taxon>Cucujiformia</taxon>
        <taxon>Chrysomeloidea</taxon>
        <taxon>Chrysomelidae</taxon>
        <taxon>Galerucinae</taxon>
        <taxon>Alticini</taxon>
        <taxon>Phyllotreta</taxon>
    </lineage>
</organism>
<reference evidence="6" key="1">
    <citation type="submission" date="2022-01" db="EMBL/GenBank/DDBJ databases">
        <authorList>
            <person name="King R."/>
        </authorList>
    </citation>
    <scope>NUCLEOTIDE SEQUENCE</scope>
</reference>